<sequence>MHPDFLELSVLDKAKSNLKRVVPHSCLDTPSHRQLGNGKLSFAGWFLKDHHVSDIHLVIRNGRAEHQVYATVERRDVLSSVLRVSQDLLSVHPQLHCGFKVTIEVDLNQPVDIIFVVDNEEYPWRVIHAAATGFKAASLQNLWSEFVNCKDIRKLAADLSGFLAKISDAVLDDIIFRGVQVCSLKELSSGKVPAELSRAVPFLKYVTSSDFCIDAVETALSQGSVIVPDPFGYGMACCNESYVMGNEINVLRFISSTGEACFVFQHVGSADAIYFPTKNIIALTPHLSDGLVRGFIYKLVRSMVEVSAYASGGRGFSGIIASHSRPYHFYYDVAPAVGALHDARFLERLPSIIHYKGADFCSLSSLYGVNVPEALLTPDEVWSKVTKTKGFYFHVGSVFDQTRVDCVNRFDRRFVSLARKGMVSLDPTITKGLMSCYPLIWFGVTVQKRSWLEQIDSAVNILNSLKALYPEVGVVFDGWTSPMHPTPRDQRETDLDNGVVKEIRKSLDPSIPVFNVVGADSVKKIQYASFVDAYVGNSGTGGLHVARFAGRPGVAHLNTKMLNANNHIRKRTRLIDVKHIVDRPEDSDLRMDFISYSLDWQVVYNELVQVIEGGSK</sequence>
<protein>
    <submittedName>
        <fullName evidence="1">Uncharacterized protein</fullName>
    </submittedName>
</protein>
<evidence type="ECO:0000313" key="1">
    <source>
        <dbReference type="EMBL" id="MDD2115532.1"/>
    </source>
</evidence>
<dbReference type="Proteomes" id="UP001150728">
    <property type="component" value="Unassembled WGS sequence"/>
</dbReference>
<dbReference type="EMBL" id="JANIAM010000037">
    <property type="protein sequence ID" value="MDD2115532.1"/>
    <property type="molecule type" value="Genomic_DNA"/>
</dbReference>
<name>A0A9X4DFD0_9PSED</name>
<dbReference type="AlphaFoldDB" id="A0A9X4DFD0"/>
<accession>A0A9X4DFD0</accession>
<gene>
    <name evidence="1" type="ORF">NP554_27440</name>
</gene>
<dbReference type="RefSeq" id="WP_274121051.1">
    <property type="nucleotide sequence ID" value="NZ_JANIAM010000037.1"/>
</dbReference>
<organism evidence="1 2">
    <name type="scientific">Pseudomonas asiatica</name>
    <dbReference type="NCBI Taxonomy" id="2219225"/>
    <lineage>
        <taxon>Bacteria</taxon>
        <taxon>Pseudomonadati</taxon>
        <taxon>Pseudomonadota</taxon>
        <taxon>Gammaproteobacteria</taxon>
        <taxon>Pseudomonadales</taxon>
        <taxon>Pseudomonadaceae</taxon>
        <taxon>Pseudomonas</taxon>
    </lineage>
</organism>
<reference evidence="1" key="1">
    <citation type="submission" date="2022-07" db="EMBL/GenBank/DDBJ databases">
        <title>Multi-strain Analysis of Pseudomonas putida Reveals Metabolic and Genetic Diversity.</title>
        <authorList>
            <person name="Monk J.M."/>
        </authorList>
    </citation>
    <scope>NUCLEOTIDE SEQUENCE</scope>
    <source>
        <strain evidence="1">17633</strain>
    </source>
</reference>
<comment type="caution">
    <text evidence="1">The sequence shown here is derived from an EMBL/GenBank/DDBJ whole genome shotgun (WGS) entry which is preliminary data.</text>
</comment>
<evidence type="ECO:0000313" key="2">
    <source>
        <dbReference type="Proteomes" id="UP001150728"/>
    </source>
</evidence>
<proteinExistence type="predicted"/>